<reference evidence="1" key="1">
    <citation type="submission" date="2020-04" db="EMBL/GenBank/DDBJ databases">
        <authorList>
            <person name="Chiriac C."/>
            <person name="Salcher M."/>
            <person name="Ghai R."/>
            <person name="Kavagutti S V."/>
        </authorList>
    </citation>
    <scope>NUCLEOTIDE SEQUENCE</scope>
</reference>
<organism evidence="1">
    <name type="scientific">uncultured Caudovirales phage</name>
    <dbReference type="NCBI Taxonomy" id="2100421"/>
    <lineage>
        <taxon>Viruses</taxon>
        <taxon>Duplodnaviria</taxon>
        <taxon>Heunggongvirae</taxon>
        <taxon>Uroviricota</taxon>
        <taxon>Caudoviricetes</taxon>
        <taxon>Peduoviridae</taxon>
        <taxon>Maltschvirus</taxon>
        <taxon>Maltschvirus maltsch</taxon>
    </lineage>
</organism>
<gene>
    <name evidence="1" type="ORF">UFOVP670_31</name>
</gene>
<accession>A0A6J5NJW9</accession>
<proteinExistence type="predicted"/>
<protein>
    <submittedName>
        <fullName evidence="1">Uncharacterized protein</fullName>
    </submittedName>
</protein>
<evidence type="ECO:0000313" key="1">
    <source>
        <dbReference type="EMBL" id="CAB4155684.1"/>
    </source>
</evidence>
<dbReference type="EMBL" id="LR796632">
    <property type="protein sequence ID" value="CAB4155684.1"/>
    <property type="molecule type" value="Genomic_DNA"/>
</dbReference>
<name>A0A6J5NJW9_9CAUD</name>
<sequence length="69" mass="7557">MTLAELTAITRAGPAVIMVAKDDMLAMLEQRARVADNISVALRLIKQGYAAHAEAVLNETLDMMKENEK</sequence>